<gene>
    <name evidence="1" type="ORF">FRZ06_12565</name>
</gene>
<keyword evidence="1" id="KW-0489">Methyltransferase</keyword>
<dbReference type="EMBL" id="CP042469">
    <property type="protein sequence ID" value="QOX64109.1"/>
    <property type="molecule type" value="Genomic_DNA"/>
</dbReference>
<accession>A0ACD1ACU5</accession>
<protein>
    <submittedName>
        <fullName evidence="1">Trimethylamine methyltransferase MttB</fullName>
    </submittedName>
</protein>
<sequence length="506" mass="55057">MITHNRSGQNDPIAKSWKIGFSADILSREQVVLIHEATLDLLKHTGIRVDHMEAADIYRDYGAEVSYGERYAIVKFPSYLVEDAIRWAARPLIFYGRTPDKDFAAFQNHVGFSTFGECVKIIDPKTREIRDCVKEDLAGITKVCDYMDEIAVVERACGSLDYPSEVQPLHNLEAMMKNTSKAIFIGAVNGVNCRKMIEMACIASGSKDAFRRRPFLNIFVCPTSPLRLGKECAAQIIEAARGGAGIAIIPMALAGATSVVTLAGTVISHNAEVLAAIMLAQMVQKGARCTYCSMSTIMDLKHMISATGSPEQSMISAATVKMAQFYHLPSWIGAGLSDSMLPDAQAGCEFGINALNGALSGANIVYGAGSLEAALTIDYAKLVLDCEGMSYIRKILGGIEVTKETMALDIIHKAGPGGEFLYQKHTFDHMRSHSQVEVFTRSTRSAWTAAGAKDAADMAYDKAARILNTHQVAPLIPGAEEAIAKLIADFERELGLRTSIQEREEE</sequence>
<keyword evidence="2" id="KW-1185">Reference proteome</keyword>
<proteinExistence type="predicted"/>
<keyword evidence="1" id="KW-0808">Transferase</keyword>
<evidence type="ECO:0000313" key="1">
    <source>
        <dbReference type="EMBL" id="QOX64109.1"/>
    </source>
</evidence>
<evidence type="ECO:0000313" key="2">
    <source>
        <dbReference type="Proteomes" id="UP000594014"/>
    </source>
</evidence>
<name>A0ACD1ACU5_9FIRM</name>
<organism evidence="1 2">
    <name type="scientific">Anoxybacterium hadale</name>
    <dbReference type="NCBI Taxonomy" id="3408580"/>
    <lineage>
        <taxon>Bacteria</taxon>
        <taxon>Bacillati</taxon>
        <taxon>Bacillota</taxon>
        <taxon>Clostridia</taxon>
        <taxon>Peptostreptococcales</taxon>
        <taxon>Anaerovoracaceae</taxon>
        <taxon>Anoxybacterium</taxon>
    </lineage>
</organism>
<dbReference type="Proteomes" id="UP000594014">
    <property type="component" value="Chromosome"/>
</dbReference>
<reference evidence="1" key="1">
    <citation type="submission" date="2019-08" db="EMBL/GenBank/DDBJ databases">
        <title>Genome sequence of Clostridiales bacterium MT110.</title>
        <authorList>
            <person name="Cao J."/>
        </authorList>
    </citation>
    <scope>NUCLEOTIDE SEQUENCE</scope>
    <source>
        <strain evidence="1">MT110</strain>
    </source>
</reference>